<keyword evidence="2" id="KW-1185">Reference proteome</keyword>
<accession>A0ACC7NPH0</accession>
<evidence type="ECO:0000313" key="1">
    <source>
        <dbReference type="EMBL" id="MFM0109176.1"/>
    </source>
</evidence>
<comment type="caution">
    <text evidence="1">The sequence shown here is derived from an EMBL/GenBank/DDBJ whole genome shotgun (WGS) entry which is preliminary data.</text>
</comment>
<evidence type="ECO:0000313" key="2">
    <source>
        <dbReference type="Proteomes" id="UP001629235"/>
    </source>
</evidence>
<protein>
    <submittedName>
        <fullName evidence="1">DUF4118 domain-containing protein</fullName>
    </submittedName>
</protein>
<dbReference type="EMBL" id="JAQQDW010000175">
    <property type="protein sequence ID" value="MFM0109176.1"/>
    <property type="molecule type" value="Genomic_DNA"/>
</dbReference>
<gene>
    <name evidence="1" type="ORF">PQR01_38810</name>
</gene>
<proteinExistence type="predicted"/>
<sequence>MDQYSASLFARQYISFFNYRGNENPTVGEVESVGYYPETNAGGWCSYAKGRRFVRALGSSRESRSLGYLATLRLGGCIALGAVTATCVILNQEESTAGFFLLVAVVLLSLLDSFISSVIFSVVGAALLNYFFAELINSFGIRKTADLFSLVAFLVTSLAITTLVRRIGRVEKTQRAQAQLLELTHDIIIVRDKKTGCAAATIAGPSAAQCIN</sequence>
<dbReference type="Proteomes" id="UP001629235">
    <property type="component" value="Unassembled WGS sequence"/>
</dbReference>
<reference evidence="1 2" key="1">
    <citation type="journal article" date="2024" name="Chem. Sci.">
        <title>Discovery of megapolipeptins by genome mining of a Burkholderiales bacteria collection.</title>
        <authorList>
            <person name="Paulo B.S."/>
            <person name="Recchia M.J.J."/>
            <person name="Lee S."/>
            <person name="Fergusson C.H."/>
            <person name="Romanowski S.B."/>
            <person name="Hernandez A."/>
            <person name="Krull N."/>
            <person name="Liu D.Y."/>
            <person name="Cavanagh H."/>
            <person name="Bos A."/>
            <person name="Gray C.A."/>
            <person name="Murphy B.T."/>
            <person name="Linington R.G."/>
            <person name="Eustaquio A.S."/>
        </authorList>
    </citation>
    <scope>NUCLEOTIDE SEQUENCE [LARGE SCALE GENOMIC DNA]</scope>
    <source>
        <strain evidence="1 2">RL18-126-BIB-B</strain>
    </source>
</reference>
<name>A0ACC7NPH0_9BURK</name>
<organism evidence="1 2">
    <name type="scientific">Paraburkholderia rhynchosiae</name>
    <dbReference type="NCBI Taxonomy" id="487049"/>
    <lineage>
        <taxon>Bacteria</taxon>
        <taxon>Pseudomonadati</taxon>
        <taxon>Pseudomonadota</taxon>
        <taxon>Betaproteobacteria</taxon>
        <taxon>Burkholderiales</taxon>
        <taxon>Burkholderiaceae</taxon>
        <taxon>Paraburkholderia</taxon>
    </lineage>
</organism>